<keyword evidence="11" id="KW-1185">Reference proteome</keyword>
<dbReference type="GO" id="GO:0000070">
    <property type="term" value="P:mitotic sister chromatid segregation"/>
    <property type="evidence" value="ECO:0007669"/>
    <property type="project" value="TreeGrafter"/>
</dbReference>
<dbReference type="GO" id="GO:0000775">
    <property type="term" value="C:chromosome, centromeric region"/>
    <property type="evidence" value="ECO:0007669"/>
    <property type="project" value="UniProtKB-SubCell"/>
</dbReference>
<evidence type="ECO:0000256" key="1">
    <source>
        <dbReference type="ARBA" id="ARBA00004123"/>
    </source>
</evidence>
<keyword evidence="5 8" id="KW-0175">Coiled coil</keyword>
<evidence type="ECO:0000256" key="9">
    <source>
        <dbReference type="SAM" id="MobiDB-lite"/>
    </source>
</evidence>
<comment type="subcellular location">
    <subcellularLocation>
        <location evidence="2">Chromosome</location>
        <location evidence="2">Centromere</location>
    </subcellularLocation>
    <subcellularLocation>
        <location evidence="1">Nucleus</location>
    </subcellularLocation>
</comment>
<feature type="compositionally biased region" description="Basic and acidic residues" evidence="9">
    <location>
        <begin position="22"/>
        <end position="31"/>
    </location>
</feature>
<evidence type="ECO:0000256" key="3">
    <source>
        <dbReference type="ARBA" id="ARBA00005795"/>
    </source>
</evidence>
<sequence>MDNLHPSHVDRTLRELQRMVKEHEHALDKLRTSRPPPSFPGASQSAKEKASLDAVTSAYHAVAVSAPLLPSHGSVLPALLALRKIHTTTAETKDYAKTQGAALDKLKRQLEQEKADLEDQKALEAALERRIEALRHHQESTTSKTPREIAQERLDELRQRKKAYDRETSKLLKSFNKFINDQLSTMLAAEELGGPVVGDLMEIDTDELEAGFNAQGKPKKAKATLDEDVRQRRIDDIWGASDGQPRRQGKKRERDESDAAGAELKELTEQLLNSLMESAGDNSASYVRIPRETAASRFLVRSKVAQFHPKDATRLRLVDFGREIDD</sequence>
<evidence type="ECO:0000256" key="4">
    <source>
        <dbReference type="ARBA" id="ARBA00022454"/>
    </source>
</evidence>
<dbReference type="GO" id="GO:0005634">
    <property type="term" value="C:nucleus"/>
    <property type="evidence" value="ECO:0007669"/>
    <property type="project" value="UniProtKB-SubCell"/>
</dbReference>
<gene>
    <name evidence="10" type="ORF">NKR19_g9067</name>
</gene>
<feature type="coiled-coil region" evidence="8">
    <location>
        <begin position="96"/>
        <end position="174"/>
    </location>
</feature>
<dbReference type="Proteomes" id="UP001174691">
    <property type="component" value="Unassembled WGS sequence"/>
</dbReference>
<comment type="similarity">
    <text evidence="3">Belongs to the CENP-K/MCM22 family.</text>
</comment>
<dbReference type="PANTHER" id="PTHR14401:SF6">
    <property type="entry name" value="CENTROMERE PROTEIN K"/>
    <property type="match status" value="1"/>
</dbReference>
<name>A0AA38VKZ3_9PEZI</name>
<comment type="caution">
    <text evidence="10">The sequence shown here is derived from an EMBL/GenBank/DDBJ whole genome shotgun (WGS) entry which is preliminary data.</text>
</comment>
<keyword evidence="6" id="KW-0539">Nucleus</keyword>
<organism evidence="10 11">
    <name type="scientific">Coniochaeta hoffmannii</name>
    <dbReference type="NCBI Taxonomy" id="91930"/>
    <lineage>
        <taxon>Eukaryota</taxon>
        <taxon>Fungi</taxon>
        <taxon>Dikarya</taxon>
        <taxon>Ascomycota</taxon>
        <taxon>Pezizomycotina</taxon>
        <taxon>Sordariomycetes</taxon>
        <taxon>Sordariomycetidae</taxon>
        <taxon>Coniochaetales</taxon>
        <taxon>Coniochaetaceae</taxon>
        <taxon>Coniochaeta</taxon>
    </lineage>
</organism>
<feature type="region of interest" description="Disordered" evidence="9">
    <location>
        <begin position="234"/>
        <end position="260"/>
    </location>
</feature>
<protein>
    <submittedName>
        <fullName evidence="10">Chromosome segregation protein SMC-like</fullName>
    </submittedName>
</protein>
<dbReference type="PANTHER" id="PTHR14401">
    <property type="entry name" value="CENTROMERE PROTEIN K"/>
    <property type="match status" value="1"/>
</dbReference>
<evidence type="ECO:0000256" key="6">
    <source>
        <dbReference type="ARBA" id="ARBA00023242"/>
    </source>
</evidence>
<dbReference type="EMBL" id="JANBVN010000203">
    <property type="protein sequence ID" value="KAJ9133347.1"/>
    <property type="molecule type" value="Genomic_DNA"/>
</dbReference>
<dbReference type="AlphaFoldDB" id="A0AA38VKZ3"/>
<accession>A0AA38VKZ3</accession>
<evidence type="ECO:0000256" key="8">
    <source>
        <dbReference type="SAM" id="Coils"/>
    </source>
</evidence>
<dbReference type="GO" id="GO:0051382">
    <property type="term" value="P:kinetochore assembly"/>
    <property type="evidence" value="ECO:0007669"/>
    <property type="project" value="InterPro"/>
</dbReference>
<evidence type="ECO:0000256" key="7">
    <source>
        <dbReference type="ARBA" id="ARBA00023328"/>
    </source>
</evidence>
<evidence type="ECO:0000256" key="5">
    <source>
        <dbReference type="ARBA" id="ARBA00023054"/>
    </source>
</evidence>
<evidence type="ECO:0000256" key="2">
    <source>
        <dbReference type="ARBA" id="ARBA00004584"/>
    </source>
</evidence>
<dbReference type="InterPro" id="IPR020993">
    <property type="entry name" value="Centromere_CenpK"/>
</dbReference>
<evidence type="ECO:0000313" key="10">
    <source>
        <dbReference type="EMBL" id="KAJ9133347.1"/>
    </source>
</evidence>
<keyword evidence="4" id="KW-0158">Chromosome</keyword>
<feature type="region of interest" description="Disordered" evidence="9">
    <location>
        <begin position="22"/>
        <end position="50"/>
    </location>
</feature>
<keyword evidence="7" id="KW-0137">Centromere</keyword>
<evidence type="ECO:0000313" key="11">
    <source>
        <dbReference type="Proteomes" id="UP001174691"/>
    </source>
</evidence>
<proteinExistence type="inferred from homology"/>
<reference evidence="10" key="1">
    <citation type="submission" date="2022-07" db="EMBL/GenBank/DDBJ databases">
        <title>Fungi with potential for degradation of polypropylene.</title>
        <authorList>
            <person name="Gostincar C."/>
        </authorList>
    </citation>
    <scope>NUCLEOTIDE SEQUENCE</scope>
    <source>
        <strain evidence="10">EXF-13287</strain>
    </source>
</reference>